<accession>A0A4Q4TE22</accession>
<feature type="region of interest" description="Disordered" evidence="1">
    <location>
        <begin position="1"/>
        <end position="202"/>
    </location>
</feature>
<dbReference type="STRING" id="155417.A0A4Q4TE22"/>
<feature type="compositionally biased region" description="Low complexity" evidence="1">
    <location>
        <begin position="1"/>
        <end position="18"/>
    </location>
</feature>
<dbReference type="OrthoDB" id="428577at2759"/>
<feature type="compositionally biased region" description="Low complexity" evidence="1">
    <location>
        <begin position="106"/>
        <end position="131"/>
    </location>
</feature>
<feature type="compositionally biased region" description="Low complexity" evidence="1">
    <location>
        <begin position="36"/>
        <end position="60"/>
    </location>
</feature>
<reference evidence="3 4" key="1">
    <citation type="submission" date="2018-06" db="EMBL/GenBank/DDBJ databases">
        <title>Complete Genomes of Monosporascus.</title>
        <authorList>
            <person name="Robinson A.J."/>
            <person name="Natvig D.O."/>
        </authorList>
    </citation>
    <scope>NUCLEOTIDE SEQUENCE [LARGE SCALE GENOMIC DNA]</scope>
    <source>
        <strain evidence="3 4">CBS 110550</strain>
    </source>
</reference>
<dbReference type="Pfam" id="PF12550">
    <property type="entry name" value="GCR1_C"/>
    <property type="match status" value="1"/>
</dbReference>
<feature type="compositionally biased region" description="Basic residues" evidence="1">
    <location>
        <begin position="132"/>
        <end position="141"/>
    </location>
</feature>
<keyword evidence="4" id="KW-1185">Reference proteome</keyword>
<evidence type="ECO:0000313" key="4">
    <source>
        <dbReference type="Proteomes" id="UP000293360"/>
    </source>
</evidence>
<feature type="compositionally biased region" description="Pro residues" evidence="1">
    <location>
        <begin position="182"/>
        <end position="197"/>
    </location>
</feature>
<feature type="region of interest" description="Disordered" evidence="1">
    <location>
        <begin position="268"/>
        <end position="377"/>
    </location>
</feature>
<name>A0A4Q4TE22_9PEZI</name>
<dbReference type="PANTHER" id="PTHR37784">
    <property type="entry name" value="PROTEIN MSN1"/>
    <property type="match status" value="1"/>
</dbReference>
<sequence length="477" mass="50661">MLPSSAAGGLLSTSTSSSDVNVNHPAPALHQAPNIAAPSSASSAAATTTSAAASSASATAGAKRPAAPDLQRGPGTGPGFTPSPSKRHATGNRASISGYPIPPSTPSSATSAIPGLPPALGGASSSSSPGAVRHRHARSHSHAAAPAMSAPTTTSMISLPQPTLAAPPPQYPPTHSSSRPYPHAPDPLPPPLPPTHQHPPQTTITEDQLLGRSPDQLVATILQIQSQHQQYVAHLSAQYENIMQQLSELRASLLTFYGGQVANHQAAMSAITTREPSSSISSRPMVPPPPLSQPQPVPVHTPRPPTSHSHGESSHSHGESFHSRGESFHSRGESFHSRTESSRMPRPSPASHADLRLAPKPSTQIPTTPGPPAYDYRTVGTVEDVWKEYREGMGGQPAIEELDANWGSRWRPEPRGRTWYSRRKVIWDRIKENMEHGMSEEDAVKEVERLRDGGTINKLIRMLQDEKKEKGGRDATA</sequence>
<dbReference type="Proteomes" id="UP000293360">
    <property type="component" value="Unassembled WGS sequence"/>
</dbReference>
<evidence type="ECO:0000256" key="1">
    <source>
        <dbReference type="SAM" id="MobiDB-lite"/>
    </source>
</evidence>
<dbReference type="AlphaFoldDB" id="A0A4Q4TE22"/>
<dbReference type="InterPro" id="IPR022210">
    <property type="entry name" value="TF_GCR1-like"/>
</dbReference>
<comment type="caution">
    <text evidence="3">The sequence shown here is derived from an EMBL/GenBank/DDBJ whole genome shotgun (WGS) entry which is preliminary data.</text>
</comment>
<dbReference type="GO" id="GO:0000981">
    <property type="term" value="F:DNA-binding transcription factor activity, RNA polymerase II-specific"/>
    <property type="evidence" value="ECO:0007669"/>
    <property type="project" value="TreeGrafter"/>
</dbReference>
<protein>
    <recommendedName>
        <fullName evidence="2">Transcription activator GCR1-like domain-containing protein</fullName>
    </recommendedName>
</protein>
<dbReference type="InterPro" id="IPR052146">
    <property type="entry name" value="HOT1"/>
</dbReference>
<organism evidence="3 4">
    <name type="scientific">Monosporascus ibericus</name>
    <dbReference type="NCBI Taxonomy" id="155417"/>
    <lineage>
        <taxon>Eukaryota</taxon>
        <taxon>Fungi</taxon>
        <taxon>Dikarya</taxon>
        <taxon>Ascomycota</taxon>
        <taxon>Pezizomycotina</taxon>
        <taxon>Sordariomycetes</taxon>
        <taxon>Xylariomycetidae</taxon>
        <taxon>Xylariales</taxon>
        <taxon>Xylariales incertae sedis</taxon>
        <taxon>Monosporascus</taxon>
    </lineage>
</organism>
<dbReference type="GO" id="GO:0000978">
    <property type="term" value="F:RNA polymerase II cis-regulatory region sequence-specific DNA binding"/>
    <property type="evidence" value="ECO:0007669"/>
    <property type="project" value="TreeGrafter"/>
</dbReference>
<dbReference type="EMBL" id="QJNU01000250">
    <property type="protein sequence ID" value="RYP03647.1"/>
    <property type="molecule type" value="Genomic_DNA"/>
</dbReference>
<dbReference type="GO" id="GO:0060963">
    <property type="term" value="P:positive regulation of ribosomal protein gene transcription by RNA polymerase II"/>
    <property type="evidence" value="ECO:0007669"/>
    <property type="project" value="TreeGrafter"/>
</dbReference>
<feature type="compositionally biased region" description="Pro residues" evidence="1">
    <location>
        <begin position="285"/>
        <end position="305"/>
    </location>
</feature>
<evidence type="ECO:0000313" key="3">
    <source>
        <dbReference type="EMBL" id="RYP03647.1"/>
    </source>
</evidence>
<feature type="compositionally biased region" description="Low complexity" evidence="1">
    <location>
        <begin position="142"/>
        <end position="164"/>
    </location>
</feature>
<gene>
    <name evidence="3" type="ORF">DL764_005026</name>
</gene>
<feature type="compositionally biased region" description="Basic and acidic residues" evidence="1">
    <location>
        <begin position="309"/>
        <end position="343"/>
    </location>
</feature>
<proteinExistence type="predicted"/>
<evidence type="ECO:0000259" key="2">
    <source>
        <dbReference type="Pfam" id="PF12550"/>
    </source>
</evidence>
<dbReference type="PANTHER" id="PTHR37784:SF4">
    <property type="entry name" value="TRANSCRIPTION FACTOR-LIKE PROTEIN EUC1"/>
    <property type="match status" value="1"/>
</dbReference>
<feature type="domain" description="Transcription activator GCR1-like" evidence="2">
    <location>
        <begin position="377"/>
        <end position="451"/>
    </location>
</feature>